<feature type="domain" description="Thiamine pyrophosphate enzyme TPP-binding" evidence="5">
    <location>
        <begin position="376"/>
        <end position="523"/>
    </location>
</feature>
<dbReference type="GO" id="GO:0009099">
    <property type="term" value="P:L-valine biosynthetic process"/>
    <property type="evidence" value="ECO:0007669"/>
    <property type="project" value="TreeGrafter"/>
</dbReference>
<dbReference type="Pfam" id="PF02775">
    <property type="entry name" value="TPP_enzyme_C"/>
    <property type="match status" value="1"/>
</dbReference>
<accession>A0A6B0YYT8</accession>
<evidence type="ECO:0000259" key="5">
    <source>
        <dbReference type="Pfam" id="PF02775"/>
    </source>
</evidence>
<dbReference type="InterPro" id="IPR000399">
    <property type="entry name" value="TPP-bd_CS"/>
</dbReference>
<gene>
    <name evidence="7" type="ORF">F4Y42_20530</name>
</gene>
<dbReference type="GO" id="GO:0050660">
    <property type="term" value="F:flavin adenine dinucleotide binding"/>
    <property type="evidence" value="ECO:0007669"/>
    <property type="project" value="TreeGrafter"/>
</dbReference>
<dbReference type="SUPFAM" id="SSF52467">
    <property type="entry name" value="DHS-like NAD/FAD-binding domain"/>
    <property type="match status" value="1"/>
</dbReference>
<comment type="similarity">
    <text evidence="1 3">Belongs to the TPP enzyme family.</text>
</comment>
<proteinExistence type="inferred from homology"/>
<dbReference type="EMBL" id="VXRG01000174">
    <property type="protein sequence ID" value="MXY95833.1"/>
    <property type="molecule type" value="Genomic_DNA"/>
</dbReference>
<name>A0A6B0YYT8_9CHLR</name>
<reference evidence="7" key="1">
    <citation type="submission" date="2019-09" db="EMBL/GenBank/DDBJ databases">
        <title>Characterisation of the sponge microbiome using genome-centric metagenomics.</title>
        <authorList>
            <person name="Engelberts J.P."/>
            <person name="Robbins S.J."/>
            <person name="De Goeij J.M."/>
            <person name="Aranda M."/>
            <person name="Bell S.C."/>
            <person name="Webster N.S."/>
        </authorList>
    </citation>
    <scope>NUCLEOTIDE SEQUENCE</scope>
    <source>
        <strain evidence="7">SB0664_bin_27</strain>
    </source>
</reference>
<evidence type="ECO:0000313" key="7">
    <source>
        <dbReference type="EMBL" id="MXY95833.1"/>
    </source>
</evidence>
<dbReference type="PANTHER" id="PTHR18968:SF167">
    <property type="entry name" value="ACETOLACTATE SYNTHASE LARGE SUBUNIT ILVB2-RELATED"/>
    <property type="match status" value="1"/>
</dbReference>
<dbReference type="PROSITE" id="PS00187">
    <property type="entry name" value="TPP_ENZYMES"/>
    <property type="match status" value="1"/>
</dbReference>
<dbReference type="InterPro" id="IPR029061">
    <property type="entry name" value="THDP-binding"/>
</dbReference>
<dbReference type="InterPro" id="IPR029035">
    <property type="entry name" value="DHS-like_NAD/FAD-binding_dom"/>
</dbReference>
<dbReference type="PANTHER" id="PTHR18968">
    <property type="entry name" value="THIAMINE PYROPHOSPHATE ENZYMES"/>
    <property type="match status" value="1"/>
</dbReference>
<evidence type="ECO:0000256" key="2">
    <source>
        <dbReference type="ARBA" id="ARBA00023052"/>
    </source>
</evidence>
<evidence type="ECO:0000259" key="4">
    <source>
        <dbReference type="Pfam" id="PF00205"/>
    </source>
</evidence>
<comment type="caution">
    <text evidence="7">The sequence shown here is derived from an EMBL/GenBank/DDBJ whole genome shotgun (WGS) entry which is preliminary data.</text>
</comment>
<dbReference type="InterPro" id="IPR045229">
    <property type="entry name" value="TPP_enz"/>
</dbReference>
<dbReference type="AlphaFoldDB" id="A0A6B0YYT8"/>
<feature type="domain" description="Thiamine pyrophosphate enzyme central" evidence="4">
    <location>
        <begin position="196"/>
        <end position="321"/>
    </location>
</feature>
<dbReference type="NCBIfam" id="NF006122">
    <property type="entry name" value="PRK08266.1"/>
    <property type="match status" value="1"/>
</dbReference>
<organism evidence="7">
    <name type="scientific">Caldilineaceae bacterium SB0664_bin_27</name>
    <dbReference type="NCBI Taxonomy" id="2605260"/>
    <lineage>
        <taxon>Bacteria</taxon>
        <taxon>Bacillati</taxon>
        <taxon>Chloroflexota</taxon>
        <taxon>Caldilineae</taxon>
        <taxon>Caldilineales</taxon>
        <taxon>Caldilineaceae</taxon>
    </lineage>
</organism>
<protein>
    <recommendedName>
        <fullName evidence="8">Thiamine pyrophosphate-binding protein</fullName>
    </recommendedName>
</protein>
<sequence>MTTTRTGGEALVNGLLSHGIDTIFGLPGVQNDYFYAAVYDARDRMRVIHTRHEQGAAYMALGYALASGKTGVYVVVPGPGFLNAVAALSTAYATNAPVLCLTGQLHSDHIGRGYGMLHEIPDQLGILRSLTKWARRVESPADVPRLLAEALSAMHSDRPRPVGLEVPLNVFSRQAEFDEEHLSLTLNRPALDSKAVSEAARLLSNASNPVIFVGGGAVDATEEIRTLSETLQAPVIASASGRGILSSRHPFSHSHGPGRRLWEQADVAISVGSRLSTPMMRWGKPDNLRVIRVDIDPEEHDRFGPPDVSLVADSRDALQALLPELESHSRERRSRQVEMLALQDEMDAIYESVQPQMSFVRAIRAALPDDGIYVEDITQVGYVSREAMPVYLPRTYLTSNYQVTLGWSFPAALGAKVAFPDRPVLCVSGDGGLLFSATEMATAVQHGINTVTVVFNDSAYGNVLRMQKQDYGGRVIASELHNPDFVAFARSFGARALRVHTPAELRSALSEAFSSDLPVLIEVPVGEMPAPWTKMSAPSGPKKEM</sequence>
<dbReference type="GO" id="GO:0009097">
    <property type="term" value="P:isoleucine biosynthetic process"/>
    <property type="evidence" value="ECO:0007669"/>
    <property type="project" value="TreeGrafter"/>
</dbReference>
<dbReference type="InterPro" id="IPR011766">
    <property type="entry name" value="TPP_enzyme_TPP-bd"/>
</dbReference>
<dbReference type="Gene3D" id="3.40.50.1220">
    <property type="entry name" value="TPP-binding domain"/>
    <property type="match status" value="1"/>
</dbReference>
<dbReference type="Gene3D" id="3.40.50.970">
    <property type="match status" value="2"/>
</dbReference>
<evidence type="ECO:0000256" key="3">
    <source>
        <dbReference type="RuleBase" id="RU362132"/>
    </source>
</evidence>
<dbReference type="GO" id="GO:0000287">
    <property type="term" value="F:magnesium ion binding"/>
    <property type="evidence" value="ECO:0007669"/>
    <property type="project" value="InterPro"/>
</dbReference>
<evidence type="ECO:0000259" key="6">
    <source>
        <dbReference type="Pfam" id="PF02776"/>
    </source>
</evidence>
<evidence type="ECO:0008006" key="8">
    <source>
        <dbReference type="Google" id="ProtNLM"/>
    </source>
</evidence>
<dbReference type="Pfam" id="PF02776">
    <property type="entry name" value="TPP_enzyme_N"/>
    <property type="match status" value="1"/>
</dbReference>
<dbReference type="GO" id="GO:0030976">
    <property type="term" value="F:thiamine pyrophosphate binding"/>
    <property type="evidence" value="ECO:0007669"/>
    <property type="project" value="InterPro"/>
</dbReference>
<dbReference type="GO" id="GO:0003984">
    <property type="term" value="F:acetolactate synthase activity"/>
    <property type="evidence" value="ECO:0007669"/>
    <property type="project" value="TreeGrafter"/>
</dbReference>
<dbReference type="CDD" id="cd00568">
    <property type="entry name" value="TPP_enzymes"/>
    <property type="match status" value="1"/>
</dbReference>
<dbReference type="Pfam" id="PF00205">
    <property type="entry name" value="TPP_enzyme_M"/>
    <property type="match status" value="1"/>
</dbReference>
<dbReference type="SUPFAM" id="SSF52518">
    <property type="entry name" value="Thiamin diphosphate-binding fold (THDP-binding)"/>
    <property type="match status" value="2"/>
</dbReference>
<keyword evidence="2 3" id="KW-0786">Thiamine pyrophosphate</keyword>
<feature type="domain" description="Thiamine pyrophosphate enzyme N-terminal TPP-binding" evidence="6">
    <location>
        <begin position="5"/>
        <end position="124"/>
    </location>
</feature>
<dbReference type="InterPro" id="IPR012000">
    <property type="entry name" value="Thiamin_PyroP_enz_cen_dom"/>
</dbReference>
<dbReference type="InterPro" id="IPR012001">
    <property type="entry name" value="Thiamin_PyroP_enz_TPP-bd_dom"/>
</dbReference>
<dbReference type="CDD" id="cd07035">
    <property type="entry name" value="TPP_PYR_POX_like"/>
    <property type="match status" value="1"/>
</dbReference>
<dbReference type="GO" id="GO:0005948">
    <property type="term" value="C:acetolactate synthase complex"/>
    <property type="evidence" value="ECO:0007669"/>
    <property type="project" value="TreeGrafter"/>
</dbReference>
<evidence type="ECO:0000256" key="1">
    <source>
        <dbReference type="ARBA" id="ARBA00007812"/>
    </source>
</evidence>